<reference evidence="1 2" key="1">
    <citation type="journal article" date="2021" name="Hortic Res">
        <title>Chromosome-scale assembly of the Dendrobium chrysotoxum genome enhances the understanding of orchid evolution.</title>
        <authorList>
            <person name="Zhang Y."/>
            <person name="Zhang G.Q."/>
            <person name="Zhang D."/>
            <person name="Liu X.D."/>
            <person name="Xu X.Y."/>
            <person name="Sun W.H."/>
            <person name="Yu X."/>
            <person name="Zhu X."/>
            <person name="Wang Z.W."/>
            <person name="Zhao X."/>
            <person name="Zhong W.Y."/>
            <person name="Chen H."/>
            <person name="Yin W.L."/>
            <person name="Huang T."/>
            <person name="Niu S.C."/>
            <person name="Liu Z.J."/>
        </authorList>
    </citation>
    <scope>NUCLEOTIDE SEQUENCE [LARGE SCALE GENOMIC DNA]</scope>
    <source>
        <strain evidence="1">Lindl</strain>
    </source>
</reference>
<protein>
    <submittedName>
        <fullName evidence="1">Uncharacterized protein</fullName>
    </submittedName>
</protein>
<accession>A0AAV7H1X7</accession>
<keyword evidence="2" id="KW-1185">Reference proteome</keyword>
<dbReference type="Proteomes" id="UP000775213">
    <property type="component" value="Unassembled WGS sequence"/>
</dbReference>
<comment type="caution">
    <text evidence="1">The sequence shown here is derived from an EMBL/GenBank/DDBJ whole genome shotgun (WGS) entry which is preliminary data.</text>
</comment>
<evidence type="ECO:0000313" key="1">
    <source>
        <dbReference type="EMBL" id="KAH0462235.1"/>
    </source>
</evidence>
<gene>
    <name evidence="1" type="ORF">IEQ34_009810</name>
</gene>
<evidence type="ECO:0000313" key="2">
    <source>
        <dbReference type="Proteomes" id="UP000775213"/>
    </source>
</evidence>
<dbReference type="AlphaFoldDB" id="A0AAV7H1X7"/>
<dbReference type="EMBL" id="JAGFBR010000009">
    <property type="protein sequence ID" value="KAH0462235.1"/>
    <property type="molecule type" value="Genomic_DNA"/>
</dbReference>
<name>A0AAV7H1X7_DENCH</name>
<organism evidence="1 2">
    <name type="scientific">Dendrobium chrysotoxum</name>
    <name type="common">Orchid</name>
    <dbReference type="NCBI Taxonomy" id="161865"/>
    <lineage>
        <taxon>Eukaryota</taxon>
        <taxon>Viridiplantae</taxon>
        <taxon>Streptophyta</taxon>
        <taxon>Embryophyta</taxon>
        <taxon>Tracheophyta</taxon>
        <taxon>Spermatophyta</taxon>
        <taxon>Magnoliopsida</taxon>
        <taxon>Liliopsida</taxon>
        <taxon>Asparagales</taxon>
        <taxon>Orchidaceae</taxon>
        <taxon>Epidendroideae</taxon>
        <taxon>Malaxideae</taxon>
        <taxon>Dendrobiinae</taxon>
        <taxon>Dendrobium</taxon>
    </lineage>
</organism>
<sequence length="180" mass="20217">MVWLRREIEGGWGLGLGFCPKLFQFQCSPKVSKPKGLGRRPINQRSDSLFLSALKSHWKPWCGCGEKSRCFPAWYEEYLLHHTSLGSLMVNSSIYFIMCNPSCSTIAYVIGLGSPLSDDVMDLYEKSCDTFALQYGDFVAHKKEAIEDWFTGYDNSISGKMPLELLLSNKVAVGGLELIN</sequence>
<proteinExistence type="predicted"/>